<proteinExistence type="predicted"/>
<organism evidence="3 4">
    <name type="scientific">Lutimaribacter marinistellae</name>
    <dbReference type="NCBI Taxonomy" id="1820329"/>
    <lineage>
        <taxon>Bacteria</taxon>
        <taxon>Pseudomonadati</taxon>
        <taxon>Pseudomonadota</taxon>
        <taxon>Alphaproteobacteria</taxon>
        <taxon>Rhodobacterales</taxon>
        <taxon>Roseobacteraceae</taxon>
        <taxon>Lutimaribacter</taxon>
    </lineage>
</organism>
<evidence type="ECO:0000313" key="3">
    <source>
        <dbReference type="EMBL" id="MFC3612277.1"/>
    </source>
</evidence>
<gene>
    <name evidence="3" type="ORF">ACFORG_00770</name>
</gene>
<accession>A0ABV7T9P9</accession>
<evidence type="ECO:0000256" key="1">
    <source>
        <dbReference type="SAM" id="SignalP"/>
    </source>
</evidence>
<evidence type="ECO:0000313" key="4">
    <source>
        <dbReference type="Proteomes" id="UP001595629"/>
    </source>
</evidence>
<dbReference type="EMBL" id="JBHRXI010000001">
    <property type="protein sequence ID" value="MFC3612277.1"/>
    <property type="molecule type" value="Genomic_DNA"/>
</dbReference>
<dbReference type="RefSeq" id="WP_386733463.1">
    <property type="nucleotide sequence ID" value="NZ_JBHRXI010000001.1"/>
</dbReference>
<sequence>MKQMKLATFFAAGLLLSSVTPTLAQDERTPAPTDARAYIISPADGATVSNPVTIQFGLEGMGVAPAGVEADNTGHHHLLINTDPSELDLSQGLPATDQIVHFGGGQTQVTKELPAGTHTIQLLLGDWSHVPHDPPVMSEPITITVN</sequence>
<keyword evidence="1" id="KW-0732">Signal</keyword>
<feature type="domain" description="DUF4399" evidence="2">
    <location>
        <begin position="54"/>
        <end position="145"/>
    </location>
</feature>
<dbReference type="Pfam" id="PF14347">
    <property type="entry name" value="DUF4399"/>
    <property type="match status" value="1"/>
</dbReference>
<keyword evidence="4" id="KW-1185">Reference proteome</keyword>
<dbReference type="Proteomes" id="UP001595629">
    <property type="component" value="Unassembled WGS sequence"/>
</dbReference>
<comment type="caution">
    <text evidence="3">The sequence shown here is derived from an EMBL/GenBank/DDBJ whole genome shotgun (WGS) entry which is preliminary data.</text>
</comment>
<evidence type="ECO:0000259" key="2">
    <source>
        <dbReference type="Pfam" id="PF14347"/>
    </source>
</evidence>
<feature type="signal peptide" evidence="1">
    <location>
        <begin position="1"/>
        <end position="24"/>
    </location>
</feature>
<protein>
    <submittedName>
        <fullName evidence="3">DUF4399 domain-containing protein</fullName>
    </submittedName>
</protein>
<feature type="chain" id="PRO_5045101733" evidence="1">
    <location>
        <begin position="25"/>
        <end position="146"/>
    </location>
</feature>
<name>A0ABV7T9P9_9RHOB</name>
<dbReference type="InterPro" id="IPR025512">
    <property type="entry name" value="DUF4399"/>
</dbReference>
<reference evidence="4" key="1">
    <citation type="journal article" date="2019" name="Int. J. Syst. Evol. Microbiol.">
        <title>The Global Catalogue of Microorganisms (GCM) 10K type strain sequencing project: providing services to taxonomists for standard genome sequencing and annotation.</title>
        <authorList>
            <consortium name="The Broad Institute Genomics Platform"/>
            <consortium name="The Broad Institute Genome Sequencing Center for Infectious Disease"/>
            <person name="Wu L."/>
            <person name="Ma J."/>
        </authorList>
    </citation>
    <scope>NUCLEOTIDE SEQUENCE [LARGE SCALE GENOMIC DNA]</scope>
    <source>
        <strain evidence="4">KCTC 42911</strain>
    </source>
</reference>